<dbReference type="Gene3D" id="3.40.50.1980">
    <property type="entry name" value="Nitrogenase molybdenum iron protein domain"/>
    <property type="match status" value="2"/>
</dbReference>
<geneLocation type="plasmid" evidence="7 8">
    <name>unnamed1</name>
</geneLocation>
<dbReference type="EMBL" id="CP019641">
    <property type="protein sequence ID" value="AQQ55292.1"/>
    <property type="molecule type" value="Genomic_DNA"/>
</dbReference>
<dbReference type="AlphaFoldDB" id="A0A1Q2L5U4"/>
<dbReference type="KEGG" id="pmar:B0X71_19130"/>
<reference evidence="7 8" key="1">
    <citation type="submission" date="2017-02" db="EMBL/GenBank/DDBJ databases">
        <title>The complete genomic sequence of a novel cold adapted crude oil-degrading bacterium Planococcus qaidamina Y42.</title>
        <authorList>
            <person name="Yang R."/>
        </authorList>
    </citation>
    <scope>NUCLEOTIDE SEQUENCE [LARGE SCALE GENOMIC DNA]</scope>
    <source>
        <strain evidence="7 8">Y42</strain>
        <plasmid evidence="7 8">unnamed1</plasmid>
    </source>
</reference>
<name>A0A1Q2L5U4_9BACL</name>
<dbReference type="GO" id="GO:0046872">
    <property type="term" value="F:metal ion binding"/>
    <property type="evidence" value="ECO:0007669"/>
    <property type="project" value="InterPro"/>
</dbReference>
<keyword evidence="2 6" id="KW-0732">Signal</keyword>
<evidence type="ECO:0000256" key="6">
    <source>
        <dbReference type="SAM" id="SignalP"/>
    </source>
</evidence>
<comment type="similarity">
    <text evidence="3">Belongs to the bacterial solute-binding protein 9 family.</text>
</comment>
<feature type="region of interest" description="Disordered" evidence="5">
    <location>
        <begin position="128"/>
        <end position="162"/>
    </location>
</feature>
<evidence type="ECO:0000256" key="5">
    <source>
        <dbReference type="SAM" id="MobiDB-lite"/>
    </source>
</evidence>
<evidence type="ECO:0000256" key="4">
    <source>
        <dbReference type="SAM" id="Coils"/>
    </source>
</evidence>
<keyword evidence="8" id="KW-1185">Reference proteome</keyword>
<evidence type="ECO:0000313" key="7">
    <source>
        <dbReference type="EMBL" id="AQQ55292.1"/>
    </source>
</evidence>
<evidence type="ECO:0000256" key="3">
    <source>
        <dbReference type="RuleBase" id="RU003512"/>
    </source>
</evidence>
<dbReference type="PROSITE" id="PS51257">
    <property type="entry name" value="PROKAR_LIPOPROTEIN"/>
    <property type="match status" value="1"/>
</dbReference>
<dbReference type="Pfam" id="PF01297">
    <property type="entry name" value="ZnuA"/>
    <property type="match status" value="1"/>
</dbReference>
<dbReference type="OrthoDB" id="9810636at2"/>
<feature type="signal peptide" evidence="6">
    <location>
        <begin position="1"/>
        <end position="22"/>
    </location>
</feature>
<dbReference type="InterPro" id="IPR006129">
    <property type="entry name" value="AdhesinB"/>
</dbReference>
<dbReference type="GO" id="GO:0007155">
    <property type="term" value="P:cell adhesion"/>
    <property type="evidence" value="ECO:0007669"/>
    <property type="project" value="InterPro"/>
</dbReference>
<feature type="chain" id="PRO_5039201448" evidence="6">
    <location>
        <begin position="23"/>
        <end position="335"/>
    </location>
</feature>
<evidence type="ECO:0000256" key="2">
    <source>
        <dbReference type="ARBA" id="ARBA00022729"/>
    </source>
</evidence>
<dbReference type="Proteomes" id="UP000188184">
    <property type="component" value="Plasmid unnamed1"/>
</dbReference>
<keyword evidence="4" id="KW-0175">Coiled coil</keyword>
<accession>A0A1Q2L5U4</accession>
<sequence>MKIPSLLLILVLFLGACGQSSTNSLTDPDSASVDDNSNESVLDIFTTAYPLAYFTERIGQDLVNVASIYPPGANEHTFEPTQQDMIALAEADLLFYVGLGLEGFISDAQQSLNNENVKFVSTASAISEQELVTEDTPEGEADDHGQDEEEHEAEQQSGDASSAVDPHVWISPVLSQKLAQSIKDSLIKIDPEGAMLYETNYASLINELEQLDQSFIDLANQIENKTFFVSHAAFGYIAETYGFEQVAVAGLNSQDEPSQKELTAIVELAKEKGINHIVFEQNVSSELAEIVQQEIGAEAVEMHNLGVLTEEDIENGETYFTLMEKNRDVLKTILQ</sequence>
<dbReference type="PRINTS" id="PR00691">
    <property type="entry name" value="ADHESINB"/>
</dbReference>
<organism evidence="7 8">
    <name type="scientific">Planococcus lenghuensis</name>
    <dbReference type="NCBI Taxonomy" id="2213202"/>
    <lineage>
        <taxon>Bacteria</taxon>
        <taxon>Bacillati</taxon>
        <taxon>Bacillota</taxon>
        <taxon>Bacilli</taxon>
        <taxon>Bacillales</taxon>
        <taxon>Caryophanaceae</taxon>
        <taxon>Planococcus</taxon>
    </lineage>
</organism>
<keyword evidence="7" id="KW-0614">Plasmid</keyword>
<proteinExistence type="inferred from homology"/>
<dbReference type="PANTHER" id="PTHR42953">
    <property type="entry name" value="HIGH-AFFINITY ZINC UPTAKE SYSTEM PROTEIN ZNUA-RELATED"/>
    <property type="match status" value="1"/>
</dbReference>
<dbReference type="GO" id="GO:0030001">
    <property type="term" value="P:metal ion transport"/>
    <property type="evidence" value="ECO:0007669"/>
    <property type="project" value="InterPro"/>
</dbReference>
<gene>
    <name evidence="7" type="ORF">B0X71_19130</name>
</gene>
<protein>
    <submittedName>
        <fullName evidence="7">Adhesin</fullName>
    </submittedName>
</protein>
<dbReference type="InterPro" id="IPR050492">
    <property type="entry name" value="Bact_metal-bind_prot9"/>
</dbReference>
<dbReference type="RefSeq" id="WP_077591151.1">
    <property type="nucleotide sequence ID" value="NZ_CP019641.1"/>
</dbReference>
<dbReference type="InterPro" id="IPR006127">
    <property type="entry name" value="ZnuA-like"/>
</dbReference>
<evidence type="ECO:0000313" key="8">
    <source>
        <dbReference type="Proteomes" id="UP000188184"/>
    </source>
</evidence>
<dbReference type="PANTHER" id="PTHR42953:SF8">
    <property type="entry name" value="ZINT DOMAIN-CONTAINING PROTEIN"/>
    <property type="match status" value="1"/>
</dbReference>
<dbReference type="SUPFAM" id="SSF53807">
    <property type="entry name" value="Helical backbone' metal receptor"/>
    <property type="match status" value="1"/>
</dbReference>
<evidence type="ECO:0000256" key="1">
    <source>
        <dbReference type="ARBA" id="ARBA00022448"/>
    </source>
</evidence>
<feature type="coiled-coil region" evidence="4">
    <location>
        <begin position="194"/>
        <end position="221"/>
    </location>
</feature>
<dbReference type="PRINTS" id="PR00690">
    <property type="entry name" value="ADHESNFAMILY"/>
</dbReference>
<feature type="compositionally biased region" description="Acidic residues" evidence="5">
    <location>
        <begin position="131"/>
        <end position="152"/>
    </location>
</feature>
<keyword evidence="1 3" id="KW-0813">Transport</keyword>
<dbReference type="InterPro" id="IPR006128">
    <property type="entry name" value="Lipoprotein_PsaA-like"/>
</dbReference>